<dbReference type="EMBL" id="JAPMXC010000002">
    <property type="protein sequence ID" value="MCY0388018.1"/>
    <property type="molecule type" value="Genomic_DNA"/>
</dbReference>
<keyword evidence="3" id="KW-1185">Reference proteome</keyword>
<evidence type="ECO:0000313" key="3">
    <source>
        <dbReference type="Proteomes" id="UP001082899"/>
    </source>
</evidence>
<organism evidence="2 3">
    <name type="scientific">Robbsia betulipollinis</name>
    <dbReference type="NCBI Taxonomy" id="2981849"/>
    <lineage>
        <taxon>Bacteria</taxon>
        <taxon>Pseudomonadati</taxon>
        <taxon>Pseudomonadota</taxon>
        <taxon>Betaproteobacteria</taxon>
        <taxon>Burkholderiales</taxon>
        <taxon>Burkholderiaceae</taxon>
        <taxon>Robbsia</taxon>
    </lineage>
</organism>
<evidence type="ECO:0000313" key="2">
    <source>
        <dbReference type="EMBL" id="MCY0388018.1"/>
    </source>
</evidence>
<reference evidence="2" key="1">
    <citation type="submission" date="2022-11" db="EMBL/GenBank/DDBJ databases">
        <title>Robbsia betulipollinis sp. nov., isolated from pollen of birch (Betula pendula).</title>
        <authorList>
            <person name="Shi H."/>
            <person name="Ambika Manirajan B."/>
            <person name="Ratering S."/>
            <person name="Geissler-Plaum R."/>
            <person name="Schnell S."/>
        </authorList>
    </citation>
    <scope>NUCLEOTIDE SEQUENCE</scope>
    <source>
        <strain evidence="2">Bb-Pol-6</strain>
    </source>
</reference>
<comment type="caution">
    <text evidence="2">The sequence shown here is derived from an EMBL/GenBank/DDBJ whole genome shotgun (WGS) entry which is preliminary data.</text>
</comment>
<protein>
    <submittedName>
        <fullName evidence="2">Uncharacterized protein</fullName>
    </submittedName>
</protein>
<gene>
    <name evidence="2" type="ORF">OVY01_12380</name>
</gene>
<dbReference type="RefSeq" id="WP_267847897.1">
    <property type="nucleotide sequence ID" value="NZ_JAPMXC010000002.1"/>
</dbReference>
<proteinExistence type="predicted"/>
<feature type="region of interest" description="Disordered" evidence="1">
    <location>
        <begin position="1"/>
        <end position="28"/>
    </location>
</feature>
<evidence type="ECO:0000256" key="1">
    <source>
        <dbReference type="SAM" id="MobiDB-lite"/>
    </source>
</evidence>
<name>A0ABT3ZN99_9BURK</name>
<accession>A0ABT3ZN99</accession>
<dbReference type="Proteomes" id="UP001082899">
    <property type="component" value="Unassembled WGS sequence"/>
</dbReference>
<sequence>MQALPQRWHEQIGRFSSGKEGGTLRTRGKCRRAACDERDENEASNDVSRSVPTHCRHGVERRPGVVESDEQGVGDSVSDARRDYASAAASLRLSVRFSVWSAMCFPVFDFPL</sequence>